<dbReference type="GO" id="GO:0004672">
    <property type="term" value="F:protein kinase activity"/>
    <property type="evidence" value="ECO:0007669"/>
    <property type="project" value="InterPro"/>
</dbReference>
<dbReference type="EMBL" id="CP144694">
    <property type="protein sequence ID" value="WVZ03083.1"/>
    <property type="molecule type" value="Genomic_DNA"/>
</dbReference>
<dbReference type="Gene3D" id="1.10.510.10">
    <property type="entry name" value="Transferase(Phosphotransferase) domain 1"/>
    <property type="match status" value="1"/>
</dbReference>
<reference evidence="6 7" key="1">
    <citation type="journal article" date="2023" name="Life. Sci Alliance">
        <title>Evolutionary insights into 3D genome organization and epigenetic landscape of Vigna mungo.</title>
        <authorList>
            <person name="Junaid A."/>
            <person name="Singh B."/>
            <person name="Bhatia S."/>
        </authorList>
    </citation>
    <scope>NUCLEOTIDE SEQUENCE [LARGE SCALE GENOMIC DNA]</scope>
    <source>
        <strain evidence="6">Urdbean</strain>
    </source>
</reference>
<dbReference type="Pfam" id="PF07795">
    <property type="entry name" value="DUF1635"/>
    <property type="match status" value="1"/>
</dbReference>
<evidence type="ECO:0000256" key="4">
    <source>
        <dbReference type="ARBA" id="ARBA00022840"/>
    </source>
</evidence>
<dbReference type="Pfam" id="PF07714">
    <property type="entry name" value="PK_Tyr_Ser-Thr"/>
    <property type="match status" value="1"/>
</dbReference>
<evidence type="ECO:0000256" key="1">
    <source>
        <dbReference type="ARBA" id="ARBA00022679"/>
    </source>
</evidence>
<evidence type="ECO:0000313" key="6">
    <source>
        <dbReference type="EMBL" id="WVZ03083.1"/>
    </source>
</evidence>
<dbReference type="GO" id="GO:0005524">
    <property type="term" value="F:ATP binding"/>
    <property type="evidence" value="ECO:0007669"/>
    <property type="project" value="UniProtKB-KW"/>
</dbReference>
<dbReference type="AlphaFoldDB" id="A0AAQ3N4M7"/>
<protein>
    <recommendedName>
        <fullName evidence="5">Serine-threonine/tyrosine-protein kinase catalytic domain-containing protein</fullName>
    </recommendedName>
</protein>
<evidence type="ECO:0000256" key="3">
    <source>
        <dbReference type="ARBA" id="ARBA00022777"/>
    </source>
</evidence>
<sequence length="497" mass="55466">MAPEYAMHGYLTDKADVYSFGIVALEIISGRSNMIQRHKEASLYLLDWAHMLKESGNLMELVDGRLGLEFNKKEVITMINVALLCTNATASLRPTMSSVLSMLEGRSVVQELISESSEALDEKKLEVMRQHYQEIEENNLSESNNNHSLSVDDTLATSSISATDLYPVNMNSLYWEKRGRSKVAKFSTGENYILESRMFYSGRIPVLMFSSLLVLPSAMGEQELRQKLMDARFELETTKHLKTELFNRLKMAYQERDEARCQLAKLRNQFLPSSSNNLQNVFDMQNNFTFPSAIRASSGITESDNSLSHGSPQVEFLFDSSTEVTNINAVNPFDKMCYLNQNLIQDFNFSAPHLSMIPSIKPVCDPAAAVIDRLANERGLPQMGQLLQAVKDAGPLLNTLLLAGQLPTWVNPPPIEEIKVPPIAIKKCDVTSFIRPNTFGESRNSLIKPKIPTLHHSSNALSTCSASMLNFAGQTTGSWNSTWQLNSSSGVTSKSRQ</sequence>
<accession>A0AAQ3N4M7</accession>
<keyword evidence="1" id="KW-0808">Transferase</keyword>
<organism evidence="6 7">
    <name type="scientific">Vigna mungo</name>
    <name type="common">Black gram</name>
    <name type="synonym">Phaseolus mungo</name>
    <dbReference type="NCBI Taxonomy" id="3915"/>
    <lineage>
        <taxon>Eukaryota</taxon>
        <taxon>Viridiplantae</taxon>
        <taxon>Streptophyta</taxon>
        <taxon>Embryophyta</taxon>
        <taxon>Tracheophyta</taxon>
        <taxon>Spermatophyta</taxon>
        <taxon>Magnoliopsida</taxon>
        <taxon>eudicotyledons</taxon>
        <taxon>Gunneridae</taxon>
        <taxon>Pentapetalae</taxon>
        <taxon>rosids</taxon>
        <taxon>fabids</taxon>
        <taxon>Fabales</taxon>
        <taxon>Fabaceae</taxon>
        <taxon>Papilionoideae</taxon>
        <taxon>50 kb inversion clade</taxon>
        <taxon>NPAAA clade</taxon>
        <taxon>indigoferoid/millettioid clade</taxon>
        <taxon>Phaseoleae</taxon>
        <taxon>Vigna</taxon>
    </lineage>
</organism>
<proteinExistence type="predicted"/>
<keyword evidence="2" id="KW-0547">Nucleotide-binding</keyword>
<evidence type="ECO:0000256" key="2">
    <source>
        <dbReference type="ARBA" id="ARBA00022741"/>
    </source>
</evidence>
<dbReference type="Proteomes" id="UP001374535">
    <property type="component" value="Chromosome 7"/>
</dbReference>
<evidence type="ECO:0000313" key="7">
    <source>
        <dbReference type="Proteomes" id="UP001374535"/>
    </source>
</evidence>
<dbReference type="InterPro" id="IPR012862">
    <property type="entry name" value="DUF1635"/>
</dbReference>
<keyword evidence="3" id="KW-0418">Kinase</keyword>
<evidence type="ECO:0000259" key="5">
    <source>
        <dbReference type="Pfam" id="PF07714"/>
    </source>
</evidence>
<keyword evidence="4" id="KW-0067">ATP-binding</keyword>
<dbReference type="SUPFAM" id="SSF56112">
    <property type="entry name" value="Protein kinase-like (PK-like)"/>
    <property type="match status" value="1"/>
</dbReference>
<dbReference type="InterPro" id="IPR011009">
    <property type="entry name" value="Kinase-like_dom_sf"/>
</dbReference>
<gene>
    <name evidence="6" type="ORF">V8G54_023889</name>
</gene>
<keyword evidence="7" id="KW-1185">Reference proteome</keyword>
<feature type="domain" description="Serine-threonine/tyrosine-protein kinase catalytic" evidence="5">
    <location>
        <begin position="1"/>
        <end position="102"/>
    </location>
</feature>
<dbReference type="InterPro" id="IPR001245">
    <property type="entry name" value="Ser-Thr/Tyr_kinase_cat_dom"/>
</dbReference>
<dbReference type="PANTHER" id="PTHR47973">
    <property type="entry name" value="CYSTEINE-RICH RECEPTOR-LIKE PROTEIN KINASE 3"/>
    <property type="match status" value="1"/>
</dbReference>
<dbReference type="InterPro" id="IPR052059">
    <property type="entry name" value="CR_Ser/Thr_kinase"/>
</dbReference>
<name>A0AAQ3N4M7_VIGMU</name>